<dbReference type="EMBL" id="JAUCGM010000602">
    <property type="protein sequence ID" value="MDM8563375.1"/>
    <property type="molecule type" value="Genomic_DNA"/>
</dbReference>
<feature type="chain" id="PRO_5046194192" description="Leucine-rich repeat-containing N-terminal plant-type domain-containing protein" evidence="5">
    <location>
        <begin position="20"/>
        <end position="473"/>
    </location>
</feature>
<name>A0ABT7VUW1_9GAMM</name>
<dbReference type="PROSITE" id="PS51450">
    <property type="entry name" value="LRR"/>
    <property type="match status" value="2"/>
</dbReference>
<evidence type="ECO:0000313" key="6">
    <source>
        <dbReference type="EMBL" id="MDM8563375.1"/>
    </source>
</evidence>
<gene>
    <name evidence="6" type="ORF">QUF54_08480</name>
</gene>
<dbReference type="Pfam" id="PF12799">
    <property type="entry name" value="LRR_4"/>
    <property type="match status" value="1"/>
</dbReference>
<evidence type="ECO:0000256" key="3">
    <source>
        <dbReference type="ARBA" id="ARBA00022737"/>
    </source>
</evidence>
<feature type="region of interest" description="Disordered" evidence="4">
    <location>
        <begin position="153"/>
        <end position="216"/>
    </location>
</feature>
<dbReference type="PANTHER" id="PTHR48059:SF30">
    <property type="entry name" value="OS06G0587000 PROTEIN"/>
    <property type="match status" value="1"/>
</dbReference>
<sequence length="473" mass="50101">MRYFIFSIITLTWLPLAQATTDCATQTDLPESECKTLLLLFNSTKGAGWFDLFEGGWNMTNTPCSWAGITCRDGHVIAIDRQNNGLKGPFPDLTSLSHLEKLDLSHNQLNGSISSANLPSSLQELSLSDNQLSGTAPDLTHFSNLKTVNLGNNQLASTPQLPPQLVVDTGTIDDNTKPPPGTIDNDETKPPPLVDTGTIDDNDDTRPPPGTIDDNDETIILPPSVSGVPLCPKNKLSISSSCNASGNTLPCNVTIEEGASVAQAVFECDAENKGWISNSTIKAGATVQGGVFTGGISNDGILADFDFRGRSIIGGMLSGIIVNNSKVGGYFQEVSLAPDTQISGGQLKGNIMGDADAPALIEGAKILKGSQLSSVTLGENTQIAKDVKIGAGVRFTHQDQIPTGTDLTAALVVNFADNSPPTIDMNTDVLTKAPSLLEQINELSEMKDNNWQLVQNPENGQLELTIEGIAFPD</sequence>
<dbReference type="SUPFAM" id="SSF52058">
    <property type="entry name" value="L domain-like"/>
    <property type="match status" value="1"/>
</dbReference>
<dbReference type="InterPro" id="IPR051848">
    <property type="entry name" value="PGIP"/>
</dbReference>
<dbReference type="InterPro" id="IPR032675">
    <property type="entry name" value="LRR_dom_sf"/>
</dbReference>
<dbReference type="Gene3D" id="3.80.10.10">
    <property type="entry name" value="Ribonuclease Inhibitor"/>
    <property type="match status" value="1"/>
</dbReference>
<evidence type="ECO:0000256" key="2">
    <source>
        <dbReference type="ARBA" id="ARBA00022614"/>
    </source>
</evidence>
<proteinExistence type="predicted"/>
<protein>
    <recommendedName>
        <fullName evidence="8">Leucine-rich repeat-containing N-terminal plant-type domain-containing protein</fullName>
    </recommendedName>
</protein>
<dbReference type="InterPro" id="IPR025875">
    <property type="entry name" value="Leu-rich_rpt_4"/>
</dbReference>
<keyword evidence="5" id="KW-0732">Signal</keyword>
<evidence type="ECO:0000256" key="5">
    <source>
        <dbReference type="SAM" id="SignalP"/>
    </source>
</evidence>
<keyword evidence="3" id="KW-0677">Repeat</keyword>
<evidence type="ECO:0000256" key="1">
    <source>
        <dbReference type="ARBA" id="ARBA00004196"/>
    </source>
</evidence>
<evidence type="ECO:0000256" key="4">
    <source>
        <dbReference type="SAM" id="MobiDB-lite"/>
    </source>
</evidence>
<evidence type="ECO:0008006" key="8">
    <source>
        <dbReference type="Google" id="ProtNLM"/>
    </source>
</evidence>
<dbReference type="Pfam" id="PF00560">
    <property type="entry name" value="LRR_1"/>
    <property type="match status" value="1"/>
</dbReference>
<feature type="signal peptide" evidence="5">
    <location>
        <begin position="1"/>
        <end position="19"/>
    </location>
</feature>
<dbReference type="PANTHER" id="PTHR48059">
    <property type="entry name" value="POLYGALACTURONASE INHIBITOR 1"/>
    <property type="match status" value="1"/>
</dbReference>
<accession>A0ABT7VUW1</accession>
<evidence type="ECO:0000313" key="7">
    <source>
        <dbReference type="Proteomes" id="UP001171945"/>
    </source>
</evidence>
<organism evidence="6 7">
    <name type="scientific">Candidatus Marithioploca araucensis</name>
    <dbReference type="NCBI Taxonomy" id="70273"/>
    <lineage>
        <taxon>Bacteria</taxon>
        <taxon>Pseudomonadati</taxon>
        <taxon>Pseudomonadota</taxon>
        <taxon>Gammaproteobacteria</taxon>
        <taxon>Thiotrichales</taxon>
        <taxon>Thiotrichaceae</taxon>
        <taxon>Candidatus Marithioploca</taxon>
    </lineage>
</organism>
<keyword evidence="2" id="KW-0433">Leucine-rich repeat</keyword>
<comment type="subcellular location">
    <subcellularLocation>
        <location evidence="1">Cell envelope</location>
    </subcellularLocation>
</comment>
<comment type="caution">
    <text evidence="6">The sequence shown here is derived from an EMBL/GenBank/DDBJ whole genome shotgun (WGS) entry which is preliminary data.</text>
</comment>
<dbReference type="InterPro" id="IPR001611">
    <property type="entry name" value="Leu-rich_rpt"/>
</dbReference>
<reference evidence="6" key="1">
    <citation type="submission" date="2023-06" db="EMBL/GenBank/DDBJ databases">
        <title>Uncultivated large filamentous bacteria from sulfidic sediments reveal new species and different genomic features in energy metabolism and defense.</title>
        <authorList>
            <person name="Fonseca A."/>
        </authorList>
    </citation>
    <scope>NUCLEOTIDE SEQUENCE</scope>
    <source>
        <strain evidence="6">HSG4</strain>
    </source>
</reference>
<dbReference type="Proteomes" id="UP001171945">
    <property type="component" value="Unassembled WGS sequence"/>
</dbReference>
<keyword evidence="7" id="KW-1185">Reference proteome</keyword>